<dbReference type="EMBL" id="JANBPK010001032">
    <property type="protein sequence ID" value="KAJ2927203.1"/>
    <property type="molecule type" value="Genomic_DNA"/>
</dbReference>
<sequence>MNLIPAGLVPGPKLSMDEFCKTYDLPEFILTWFTQNGFRSTAGLQFVKVHELRDMGFKPGEIMEIWDAVEEWAQKA</sequence>
<reference evidence="1" key="1">
    <citation type="submission" date="2022-06" db="EMBL/GenBank/DDBJ databases">
        <title>Genome Sequence of Candolleomyces eurysporus.</title>
        <authorList>
            <person name="Buettner E."/>
        </authorList>
    </citation>
    <scope>NUCLEOTIDE SEQUENCE</scope>
    <source>
        <strain evidence="1">VTCC 930004</strain>
    </source>
</reference>
<accession>A0A9W8MFH3</accession>
<comment type="caution">
    <text evidence="1">The sequence shown here is derived from an EMBL/GenBank/DDBJ whole genome shotgun (WGS) entry which is preliminary data.</text>
</comment>
<gene>
    <name evidence="1" type="ORF">H1R20_g9889</name>
</gene>
<protein>
    <submittedName>
        <fullName evidence="1">Uncharacterized protein</fullName>
    </submittedName>
</protein>
<proteinExistence type="predicted"/>
<name>A0A9W8MFH3_9AGAR</name>
<feature type="non-terminal residue" evidence="1">
    <location>
        <position position="76"/>
    </location>
</feature>
<dbReference type="AlphaFoldDB" id="A0A9W8MFH3"/>
<dbReference type="Proteomes" id="UP001140091">
    <property type="component" value="Unassembled WGS sequence"/>
</dbReference>
<evidence type="ECO:0000313" key="1">
    <source>
        <dbReference type="EMBL" id="KAJ2927203.1"/>
    </source>
</evidence>
<dbReference type="OrthoDB" id="3025659at2759"/>
<keyword evidence="2" id="KW-1185">Reference proteome</keyword>
<evidence type="ECO:0000313" key="2">
    <source>
        <dbReference type="Proteomes" id="UP001140091"/>
    </source>
</evidence>
<organism evidence="1 2">
    <name type="scientific">Candolleomyces eurysporus</name>
    <dbReference type="NCBI Taxonomy" id="2828524"/>
    <lineage>
        <taxon>Eukaryota</taxon>
        <taxon>Fungi</taxon>
        <taxon>Dikarya</taxon>
        <taxon>Basidiomycota</taxon>
        <taxon>Agaricomycotina</taxon>
        <taxon>Agaricomycetes</taxon>
        <taxon>Agaricomycetidae</taxon>
        <taxon>Agaricales</taxon>
        <taxon>Agaricineae</taxon>
        <taxon>Psathyrellaceae</taxon>
        <taxon>Candolleomyces</taxon>
    </lineage>
</organism>